<evidence type="ECO:0000256" key="4">
    <source>
        <dbReference type="ARBA" id="ARBA00020311"/>
    </source>
</evidence>
<dbReference type="Gene3D" id="1.10.150.20">
    <property type="entry name" value="5' to 3' exonuclease, C-terminal subdomain"/>
    <property type="match status" value="1"/>
</dbReference>
<dbReference type="SUPFAM" id="SSF53098">
    <property type="entry name" value="Ribonuclease H-like"/>
    <property type="match status" value="1"/>
</dbReference>
<protein>
    <recommendedName>
        <fullName evidence="4">DNA polymerase I</fullName>
        <ecNumber evidence="3">2.7.7.7</ecNumber>
    </recommendedName>
</protein>
<evidence type="ECO:0000256" key="12">
    <source>
        <dbReference type="ARBA" id="ARBA00049244"/>
    </source>
</evidence>
<dbReference type="CDD" id="cd08637">
    <property type="entry name" value="DNA_pol_A_pol_I_C"/>
    <property type="match status" value="1"/>
</dbReference>
<dbReference type="Gene3D" id="1.20.1060.10">
    <property type="entry name" value="Taq DNA Polymerase, Chain T, domain 4"/>
    <property type="match status" value="1"/>
</dbReference>
<dbReference type="Pfam" id="PF00476">
    <property type="entry name" value="DNA_pol_A"/>
    <property type="match status" value="1"/>
</dbReference>
<dbReference type="InterPro" id="IPR002298">
    <property type="entry name" value="DNA_polymerase_A"/>
</dbReference>
<dbReference type="FunFam" id="1.10.150.20:FF:000002">
    <property type="entry name" value="DNA polymerase I"/>
    <property type="match status" value="1"/>
</dbReference>
<keyword evidence="6" id="KW-0548">Nucleotidyltransferase</keyword>
<feature type="domain" description="3'-5' exonuclease" evidence="13">
    <location>
        <begin position="21"/>
        <end position="208"/>
    </location>
</feature>
<evidence type="ECO:0000256" key="6">
    <source>
        <dbReference type="ARBA" id="ARBA00022695"/>
    </source>
</evidence>
<evidence type="ECO:0000313" key="15">
    <source>
        <dbReference type="EMBL" id="BAH83486.1"/>
    </source>
</evidence>
<comment type="catalytic activity">
    <reaction evidence="12">
        <text>DNA(n) + a 2'-deoxyribonucleoside 5'-triphosphate = DNA(n+1) + diphosphate</text>
        <dbReference type="Rhea" id="RHEA:22508"/>
        <dbReference type="Rhea" id="RHEA-COMP:17339"/>
        <dbReference type="Rhea" id="RHEA-COMP:17340"/>
        <dbReference type="ChEBI" id="CHEBI:33019"/>
        <dbReference type="ChEBI" id="CHEBI:61560"/>
        <dbReference type="ChEBI" id="CHEBI:173112"/>
        <dbReference type="EC" id="2.7.7.7"/>
    </reaction>
</comment>
<keyword evidence="8" id="KW-0227">DNA damage</keyword>
<dbReference type="AlphaFoldDB" id="C5WDT0"/>
<dbReference type="PRINTS" id="PR00868">
    <property type="entry name" value="DNAPOLI"/>
</dbReference>
<organism evidence="15 16">
    <name type="scientific">Candidatus Ishikawaella capsulata Mpkobe</name>
    <dbReference type="NCBI Taxonomy" id="476281"/>
    <lineage>
        <taxon>Bacteria</taxon>
        <taxon>Pseudomonadati</taxon>
        <taxon>Pseudomonadota</taxon>
        <taxon>Gammaproteobacteria</taxon>
        <taxon>Enterobacterales</taxon>
        <taxon>Enterobacteriaceae</taxon>
        <taxon>Candidatus Ishikawella</taxon>
    </lineage>
</organism>
<comment type="similarity">
    <text evidence="1">Belongs to the DNA polymerase type-A family.</text>
</comment>
<dbReference type="CDD" id="cd06139">
    <property type="entry name" value="DNA_polA_I_Ecoli_like_exo"/>
    <property type="match status" value="1"/>
</dbReference>
<dbReference type="Gene3D" id="3.30.70.370">
    <property type="match status" value="1"/>
</dbReference>
<accession>C5WDT0</accession>
<comment type="subunit">
    <text evidence="2">Single-chain monomer with multiple functions.</text>
</comment>
<dbReference type="SUPFAM" id="SSF56672">
    <property type="entry name" value="DNA/RNA polymerases"/>
    <property type="match status" value="1"/>
</dbReference>
<feature type="domain" description="DNA-directed DNA polymerase family A palm" evidence="14">
    <location>
        <begin position="378"/>
        <end position="584"/>
    </location>
</feature>
<dbReference type="Gene3D" id="3.30.420.10">
    <property type="entry name" value="Ribonuclease H-like superfamily/Ribonuclease H"/>
    <property type="match status" value="1"/>
</dbReference>
<dbReference type="InterPro" id="IPR001098">
    <property type="entry name" value="DNA-dir_DNA_pol_A_palm_dom"/>
</dbReference>
<dbReference type="InterPro" id="IPR054690">
    <property type="entry name" value="DNA_polI_exonuclease"/>
</dbReference>
<name>C5WDT0_9ENTR</name>
<keyword evidence="9" id="KW-0239">DNA-directed DNA polymerase</keyword>
<dbReference type="GO" id="GO:0006261">
    <property type="term" value="P:DNA-templated DNA replication"/>
    <property type="evidence" value="ECO:0007669"/>
    <property type="project" value="InterPro"/>
</dbReference>
<sequence>MANGISKIKLLSDNNKIAVNNITIINSKLFKFFLSSLKASKIFSFSLFTDSSDVFNANIIGIAFVLDLDKTIYLPLVYHYDNPLPPLNYQTVLKEIKPVLEDSNIYKIGHNIKYSYGLFQKYGIELKGIKFDVMLESYILNSSSGKHDIISISERWLGYKNSFFNNIAIKNKNSFSINSTSLHEAIFYTTNHANLVMQLHYKMWPILESTKELKFLFENIEMPLVNVISRLEKNGTLVDICILKNFSEILNEHLFNLQEQAYKLVGESFNILSVRNIQKFLFEKYQITPNKKTPKGTPSTKEEVLRELAKQYSLPSILLEYRYFHKLKSTYVNKLIQLINPITGRIHSSYNQAKTSTGRISSKKPNLQNIPVGNNDRNIFIRKAFISSTGKCILSADYSQIELRILAHFSKDENLITSFNEEKDIHLITASEFFHIPLSDISNKQRRIAKAINFSVIYGISPFGLSSHLNISSSEAKKYIDLYFQKYPKVRDYINNIRSQTAEGYIKTLSGRRIWLPNINSAKYKLRKASERAAFNAQMQGTAADIIKCAMISLDLWAQQHDQEKIKMIIQVHDELVFEVDLNFVCIAKKKIISLMESSITLDVPLKVELNIGKNWYEAH</sequence>
<proteinExistence type="inferred from homology"/>
<evidence type="ECO:0000256" key="7">
    <source>
        <dbReference type="ARBA" id="ARBA00022705"/>
    </source>
</evidence>
<reference evidence="15 16" key="1">
    <citation type="journal article" date="2011" name="Genome Biol. Evol.">
        <title>Reductive evolution of bacterial genome in insect gut environment.</title>
        <authorList>
            <person name="Nikoh N."/>
            <person name="Hosokawa T."/>
            <person name="Ohshima K."/>
            <person name="Hattori M."/>
            <person name="Fukatsu T."/>
        </authorList>
    </citation>
    <scope>NUCLEOTIDE SEQUENCE [LARGE SCALE GENOMIC DNA]</scope>
    <source>
        <strain evidence="15 16">Mpkobe</strain>
    </source>
</reference>
<evidence type="ECO:0000259" key="14">
    <source>
        <dbReference type="SMART" id="SM00482"/>
    </source>
</evidence>
<dbReference type="SMART" id="SM00482">
    <property type="entry name" value="POLAc"/>
    <property type="match status" value="1"/>
</dbReference>
<dbReference type="HOGENOM" id="CLU_004675_2_1_6"/>
<evidence type="ECO:0000259" key="13">
    <source>
        <dbReference type="SMART" id="SM00474"/>
    </source>
</evidence>
<dbReference type="PANTHER" id="PTHR10133:SF27">
    <property type="entry name" value="DNA POLYMERASE NU"/>
    <property type="match status" value="1"/>
</dbReference>
<evidence type="ECO:0000256" key="9">
    <source>
        <dbReference type="ARBA" id="ARBA00022932"/>
    </source>
</evidence>
<evidence type="ECO:0000256" key="3">
    <source>
        <dbReference type="ARBA" id="ARBA00012417"/>
    </source>
</evidence>
<evidence type="ECO:0000256" key="11">
    <source>
        <dbReference type="ARBA" id="ARBA00023204"/>
    </source>
</evidence>
<keyword evidence="16" id="KW-1185">Reference proteome</keyword>
<keyword evidence="10" id="KW-0238">DNA-binding</keyword>
<keyword evidence="7" id="KW-0235">DNA replication</keyword>
<evidence type="ECO:0000313" key="16">
    <source>
        <dbReference type="Proteomes" id="UP000061704"/>
    </source>
</evidence>
<dbReference type="InterPro" id="IPR002562">
    <property type="entry name" value="3'-5'_exonuclease_dom"/>
</dbReference>
<dbReference type="SMART" id="SM00474">
    <property type="entry name" value="35EXOc"/>
    <property type="match status" value="1"/>
</dbReference>
<dbReference type="GO" id="GO:0003887">
    <property type="term" value="F:DNA-directed DNA polymerase activity"/>
    <property type="evidence" value="ECO:0007669"/>
    <property type="project" value="UniProtKB-KW"/>
</dbReference>
<dbReference type="STRING" id="476281.ICMP_658"/>
<dbReference type="InterPro" id="IPR012337">
    <property type="entry name" value="RNaseH-like_sf"/>
</dbReference>
<dbReference type="GO" id="GO:0006302">
    <property type="term" value="P:double-strand break repair"/>
    <property type="evidence" value="ECO:0007669"/>
    <property type="project" value="TreeGrafter"/>
</dbReference>
<evidence type="ECO:0000256" key="5">
    <source>
        <dbReference type="ARBA" id="ARBA00022679"/>
    </source>
</evidence>
<dbReference type="InterPro" id="IPR043502">
    <property type="entry name" value="DNA/RNA_pol_sf"/>
</dbReference>
<keyword evidence="11" id="KW-0234">DNA repair</keyword>
<dbReference type="Pfam" id="PF22619">
    <property type="entry name" value="DNA_polI_exo1"/>
    <property type="match status" value="1"/>
</dbReference>
<dbReference type="EMBL" id="AP010872">
    <property type="protein sequence ID" value="BAH83486.1"/>
    <property type="molecule type" value="Genomic_DNA"/>
</dbReference>
<dbReference type="FunFam" id="1.20.1060.10:FF:000001">
    <property type="entry name" value="DNA polymerase I"/>
    <property type="match status" value="1"/>
</dbReference>
<dbReference type="KEGG" id="icp:ICMP_658"/>
<gene>
    <name evidence="15" type="primary">polA</name>
    <name evidence="15" type="ORF">ICMP_658</name>
</gene>
<dbReference type="PANTHER" id="PTHR10133">
    <property type="entry name" value="DNA POLYMERASE I"/>
    <property type="match status" value="1"/>
</dbReference>
<evidence type="ECO:0000256" key="8">
    <source>
        <dbReference type="ARBA" id="ARBA00022763"/>
    </source>
</evidence>
<keyword evidence="5" id="KW-0808">Transferase</keyword>
<dbReference type="GO" id="GO:0003677">
    <property type="term" value="F:DNA binding"/>
    <property type="evidence" value="ECO:0007669"/>
    <property type="project" value="UniProtKB-KW"/>
</dbReference>
<dbReference type="InterPro" id="IPR036397">
    <property type="entry name" value="RNaseH_sf"/>
</dbReference>
<evidence type="ECO:0000256" key="10">
    <source>
        <dbReference type="ARBA" id="ARBA00023125"/>
    </source>
</evidence>
<evidence type="ECO:0000256" key="2">
    <source>
        <dbReference type="ARBA" id="ARBA00011541"/>
    </source>
</evidence>
<dbReference type="Proteomes" id="UP000061704">
    <property type="component" value="Chromosome"/>
</dbReference>
<dbReference type="GO" id="GO:0008408">
    <property type="term" value="F:3'-5' exonuclease activity"/>
    <property type="evidence" value="ECO:0007669"/>
    <property type="project" value="InterPro"/>
</dbReference>
<dbReference type="EC" id="2.7.7.7" evidence="3"/>
<evidence type="ECO:0000256" key="1">
    <source>
        <dbReference type="ARBA" id="ARBA00007705"/>
    </source>
</evidence>